<dbReference type="AlphaFoldDB" id="A0A2Z5JA59"/>
<reference evidence="2 3" key="1">
    <citation type="journal article" date="2018" name="Front. Microbiol.">
        <title>Genome Sequencing of Streptomyces atratus SCSIOZH16 and Activation Production of Nocardamine via Metabolic Engineering.</title>
        <authorList>
            <person name="Li Y."/>
            <person name="Zhang C."/>
            <person name="Liu C."/>
            <person name="Ju J."/>
            <person name="Ma J."/>
        </authorList>
    </citation>
    <scope>NUCLEOTIDE SEQUENCE [LARGE SCALE GENOMIC DNA]</scope>
    <source>
        <strain evidence="2 3">SCSIO_ZH16</strain>
    </source>
</reference>
<feature type="region of interest" description="Disordered" evidence="1">
    <location>
        <begin position="48"/>
        <end position="75"/>
    </location>
</feature>
<protein>
    <submittedName>
        <fullName evidence="2">Uncharacterized protein</fullName>
    </submittedName>
</protein>
<sequence>MVAIVRCVPALPSGDSGGAVAAVRGPRLLLRTTTGPRATRVSATKGACFRPHPAHRPHKINVGPSRRTRSAQTLC</sequence>
<organism evidence="2 3">
    <name type="scientific">Streptomyces atratus</name>
    <dbReference type="NCBI Taxonomy" id="1893"/>
    <lineage>
        <taxon>Bacteria</taxon>
        <taxon>Bacillati</taxon>
        <taxon>Actinomycetota</taxon>
        <taxon>Actinomycetes</taxon>
        <taxon>Kitasatosporales</taxon>
        <taxon>Streptomycetaceae</taxon>
        <taxon>Streptomyces</taxon>
    </lineage>
</organism>
<evidence type="ECO:0000256" key="1">
    <source>
        <dbReference type="SAM" id="MobiDB-lite"/>
    </source>
</evidence>
<dbReference type="EMBL" id="CP027306">
    <property type="protein sequence ID" value="AXE77144.1"/>
    <property type="molecule type" value="Genomic_DNA"/>
</dbReference>
<dbReference type="Proteomes" id="UP000252698">
    <property type="component" value="Chromosome"/>
</dbReference>
<proteinExistence type="predicted"/>
<dbReference type="KEGG" id="sata:C5746_09685"/>
<evidence type="ECO:0000313" key="2">
    <source>
        <dbReference type="EMBL" id="AXE77144.1"/>
    </source>
</evidence>
<gene>
    <name evidence="2" type="ORF">C5746_09685</name>
</gene>
<name>A0A2Z5JA59_STRAR</name>
<accession>A0A2Z5JA59</accession>
<evidence type="ECO:0000313" key="3">
    <source>
        <dbReference type="Proteomes" id="UP000252698"/>
    </source>
</evidence>